<keyword evidence="4" id="KW-1185">Reference proteome</keyword>
<dbReference type="RefSeq" id="WP_062537957.1">
    <property type="nucleotide sequence ID" value="NZ_DF970270.1"/>
</dbReference>
<dbReference type="HOGENOM" id="CLU_009834_7_5_6"/>
<proteinExistence type="inferred from homology"/>
<evidence type="ECO:0000313" key="2">
    <source>
        <dbReference type="EMBL" id="GAN43775.1"/>
    </source>
</evidence>
<organism evidence="3">
    <name type="scientific">Mizugakiibacter sediminis</name>
    <dbReference type="NCBI Taxonomy" id="1475481"/>
    <lineage>
        <taxon>Bacteria</taxon>
        <taxon>Pseudomonadati</taxon>
        <taxon>Pseudomonadota</taxon>
        <taxon>Gammaproteobacteria</taxon>
        <taxon>Lysobacterales</taxon>
        <taxon>Rhodanobacteraceae</taxon>
        <taxon>Mizugakiibacter</taxon>
    </lineage>
</organism>
<sequence length="251" mass="27024">MLQTIEHEGGIRELRLARPPVNALNPALLAALRRAVEAAPGEGASALLLSGAPGMFSAGLDVPELLTLDRERFAAFWRDFYGACTALARSPIPVAAAVTGHSPAGGAVLALMCDWRVMAHGPFKIGLNEVQVGLTVPDCIQAALRRLLGSHRAERLLVAGAMLDAEQARAIGFVDELADVDHVVTHALAWLRELLALPRKAMLETRAKARADLAAMFDPAALRVEEFLEVWFEPEAQAVLHALVARLKEKK</sequence>
<comment type="similarity">
    <text evidence="1">Belongs to the enoyl-CoA hydratase/isomerase family.</text>
</comment>
<dbReference type="Proteomes" id="UP000253740">
    <property type="component" value="Unassembled WGS sequence"/>
</dbReference>
<dbReference type="EMBL" id="DF970270">
    <property type="protein sequence ID" value="GAP67413.1"/>
    <property type="molecule type" value="Genomic_DNA"/>
</dbReference>
<dbReference type="PANTHER" id="PTHR11941:SF54">
    <property type="entry name" value="ENOYL-COA HYDRATASE, MITOCHONDRIAL"/>
    <property type="match status" value="1"/>
</dbReference>
<evidence type="ECO:0000256" key="1">
    <source>
        <dbReference type="ARBA" id="ARBA00005254"/>
    </source>
</evidence>
<reference evidence="3" key="2">
    <citation type="submission" date="2015-08" db="EMBL/GenBank/DDBJ databases">
        <title>Complete DNA Sequence of Pseudomonas syringae pv. actinidiae, the Causal Agent of Kiwifruit Canker Disease.</title>
        <authorList>
            <person name="Rikkerink E.H.A."/>
            <person name="Fineran P.C."/>
        </authorList>
    </citation>
    <scope>NUCLEOTIDE SEQUENCE</scope>
    <source>
        <strain evidence="3">SkMP5</strain>
    </source>
</reference>
<dbReference type="InterPro" id="IPR029045">
    <property type="entry name" value="ClpP/crotonase-like_dom_sf"/>
</dbReference>
<dbReference type="AlphaFoldDB" id="A0A0K8QR79"/>
<protein>
    <submittedName>
        <fullName evidence="2 3">Enoyl-CoA hydratase</fullName>
    </submittedName>
</protein>
<dbReference type="STRING" id="1475481.GCA_000953855_02783"/>
<evidence type="ECO:0000313" key="3">
    <source>
        <dbReference type="EMBL" id="GAP67413.1"/>
    </source>
</evidence>
<name>A0A0K8QR79_9GAMM</name>
<dbReference type="InterPro" id="IPR001753">
    <property type="entry name" value="Enoyl-CoA_hydra/iso"/>
</dbReference>
<dbReference type="EMBL" id="DF952378">
    <property type="protein sequence ID" value="GAN43775.1"/>
    <property type="molecule type" value="Genomic_DNA"/>
</dbReference>
<dbReference type="Gene3D" id="3.90.226.10">
    <property type="entry name" value="2-enoyl-CoA Hydratase, Chain A, domain 1"/>
    <property type="match status" value="1"/>
</dbReference>
<accession>A0A0K8QR79</accession>
<dbReference type="CDD" id="cd06558">
    <property type="entry name" value="crotonase-like"/>
    <property type="match status" value="1"/>
</dbReference>
<dbReference type="SUPFAM" id="SSF52096">
    <property type="entry name" value="ClpP/crotonase"/>
    <property type="match status" value="1"/>
</dbReference>
<gene>
    <name evidence="2" type="ORF">MBSD_0285</name>
    <name evidence="3" type="ORF">MBSD_n2737</name>
</gene>
<dbReference type="GO" id="GO:0006635">
    <property type="term" value="P:fatty acid beta-oxidation"/>
    <property type="evidence" value="ECO:0007669"/>
    <property type="project" value="TreeGrafter"/>
</dbReference>
<reference evidence="2" key="1">
    <citation type="submission" date="2015-03" db="EMBL/GenBank/DDBJ databases">
        <title>Draft genome sequence of Mizugakiibacter sediminis skMP5.</title>
        <authorList>
            <person name="Watanabe T."/>
            <person name="Kojima H."/>
            <person name="Fukui M."/>
        </authorList>
    </citation>
    <scope>NUCLEOTIDE SEQUENCE</scope>
    <source>
        <strain evidence="2">SkMP5</strain>
    </source>
</reference>
<dbReference type="Pfam" id="PF00378">
    <property type="entry name" value="ECH_1"/>
    <property type="match status" value="1"/>
</dbReference>
<dbReference type="PANTHER" id="PTHR11941">
    <property type="entry name" value="ENOYL-COA HYDRATASE-RELATED"/>
    <property type="match status" value="1"/>
</dbReference>
<dbReference type="OrthoDB" id="8640486at2"/>
<dbReference type="GO" id="GO:0003824">
    <property type="term" value="F:catalytic activity"/>
    <property type="evidence" value="ECO:0007669"/>
    <property type="project" value="UniProtKB-ARBA"/>
</dbReference>
<evidence type="ECO:0000313" key="4">
    <source>
        <dbReference type="Proteomes" id="UP000253740"/>
    </source>
</evidence>